<gene>
    <name evidence="1" type="ORF">PAXRUDRAFT_20270</name>
</gene>
<keyword evidence="2" id="KW-1185">Reference proteome</keyword>
<evidence type="ECO:0000313" key="1">
    <source>
        <dbReference type="EMBL" id="KIK74044.1"/>
    </source>
</evidence>
<evidence type="ECO:0000313" key="2">
    <source>
        <dbReference type="Proteomes" id="UP000054538"/>
    </source>
</evidence>
<name>A0A0D0D2D4_9AGAM</name>
<dbReference type="OrthoDB" id="2689747at2759"/>
<dbReference type="InParanoid" id="A0A0D0D2D4"/>
<organism evidence="1 2">
    <name type="scientific">Paxillus rubicundulus Ve08.2h10</name>
    <dbReference type="NCBI Taxonomy" id="930991"/>
    <lineage>
        <taxon>Eukaryota</taxon>
        <taxon>Fungi</taxon>
        <taxon>Dikarya</taxon>
        <taxon>Basidiomycota</taxon>
        <taxon>Agaricomycotina</taxon>
        <taxon>Agaricomycetes</taxon>
        <taxon>Agaricomycetidae</taxon>
        <taxon>Boletales</taxon>
        <taxon>Paxilineae</taxon>
        <taxon>Paxillaceae</taxon>
        <taxon>Paxillus</taxon>
    </lineage>
</organism>
<reference evidence="2" key="2">
    <citation type="submission" date="2015-01" db="EMBL/GenBank/DDBJ databases">
        <title>Evolutionary Origins and Diversification of the Mycorrhizal Mutualists.</title>
        <authorList>
            <consortium name="DOE Joint Genome Institute"/>
            <consortium name="Mycorrhizal Genomics Consortium"/>
            <person name="Kohler A."/>
            <person name="Kuo A."/>
            <person name="Nagy L.G."/>
            <person name="Floudas D."/>
            <person name="Copeland A."/>
            <person name="Barry K.W."/>
            <person name="Cichocki N."/>
            <person name="Veneault-Fourrey C."/>
            <person name="LaButti K."/>
            <person name="Lindquist E.A."/>
            <person name="Lipzen A."/>
            <person name="Lundell T."/>
            <person name="Morin E."/>
            <person name="Murat C."/>
            <person name="Riley R."/>
            <person name="Ohm R."/>
            <person name="Sun H."/>
            <person name="Tunlid A."/>
            <person name="Henrissat B."/>
            <person name="Grigoriev I.V."/>
            <person name="Hibbett D.S."/>
            <person name="Martin F."/>
        </authorList>
    </citation>
    <scope>NUCLEOTIDE SEQUENCE [LARGE SCALE GENOMIC DNA]</scope>
    <source>
        <strain evidence="2">Ve08.2h10</strain>
    </source>
</reference>
<protein>
    <submittedName>
        <fullName evidence="1">Uncharacterized protein</fullName>
    </submittedName>
</protein>
<accession>A0A0D0D2D4</accession>
<dbReference type="HOGENOM" id="CLU_2638790_0_0_1"/>
<proteinExistence type="predicted"/>
<dbReference type="Proteomes" id="UP000054538">
    <property type="component" value="Unassembled WGS sequence"/>
</dbReference>
<dbReference type="AlphaFoldDB" id="A0A0D0D2D4"/>
<dbReference type="EMBL" id="KN829213">
    <property type="protein sequence ID" value="KIK74044.1"/>
    <property type="molecule type" value="Genomic_DNA"/>
</dbReference>
<reference evidence="1 2" key="1">
    <citation type="submission" date="2014-04" db="EMBL/GenBank/DDBJ databases">
        <authorList>
            <consortium name="DOE Joint Genome Institute"/>
            <person name="Kuo A."/>
            <person name="Kohler A."/>
            <person name="Jargeat P."/>
            <person name="Nagy L.G."/>
            <person name="Floudas D."/>
            <person name="Copeland A."/>
            <person name="Barry K.W."/>
            <person name="Cichocki N."/>
            <person name="Veneault-Fourrey C."/>
            <person name="LaButti K."/>
            <person name="Lindquist E.A."/>
            <person name="Lipzen A."/>
            <person name="Lundell T."/>
            <person name="Morin E."/>
            <person name="Murat C."/>
            <person name="Sun H."/>
            <person name="Tunlid A."/>
            <person name="Henrissat B."/>
            <person name="Grigoriev I.V."/>
            <person name="Hibbett D.S."/>
            <person name="Martin F."/>
            <person name="Nordberg H.P."/>
            <person name="Cantor M.N."/>
            <person name="Hua S.X."/>
        </authorList>
    </citation>
    <scope>NUCLEOTIDE SEQUENCE [LARGE SCALE GENOMIC DNA]</scope>
    <source>
        <strain evidence="1 2">Ve08.2h10</strain>
    </source>
</reference>
<sequence>MDIPSHWKIHMSNIIAEYMVNRFLETIGRPTRPTPALPDTSIPLSAVCEAVKMLIPLGCPELLEAEQTAEMRSGGAE</sequence>